<proteinExistence type="predicted"/>
<keyword evidence="3" id="KW-1185">Reference proteome</keyword>
<evidence type="ECO:0000256" key="1">
    <source>
        <dbReference type="SAM" id="MobiDB-lite"/>
    </source>
</evidence>
<sequence length="88" mass="9704">MPLRGVVNPPGLGSHARPPDISPIAPRLTSQYFLYSDNLAARTCPPVYRLRADRLANQMGQAVVRTTYRCLTTAQLSEYAFLPVTNVS</sequence>
<protein>
    <submittedName>
        <fullName evidence="2">Uncharacterized protein</fullName>
    </submittedName>
</protein>
<reference evidence="2" key="1">
    <citation type="submission" date="2018-11" db="EMBL/GenBank/DDBJ databases">
        <authorList>
            <consortium name="Pathogen Informatics"/>
        </authorList>
    </citation>
    <scope>NUCLEOTIDE SEQUENCE</scope>
</reference>
<evidence type="ECO:0000313" key="3">
    <source>
        <dbReference type="Proteomes" id="UP000784294"/>
    </source>
</evidence>
<feature type="region of interest" description="Disordered" evidence="1">
    <location>
        <begin position="1"/>
        <end position="23"/>
    </location>
</feature>
<gene>
    <name evidence="2" type="ORF">PXEA_LOCUS20779</name>
</gene>
<dbReference type="EMBL" id="CAAALY010086570">
    <property type="protein sequence ID" value="VEL27339.1"/>
    <property type="molecule type" value="Genomic_DNA"/>
</dbReference>
<dbReference type="AlphaFoldDB" id="A0A3S5BK91"/>
<comment type="caution">
    <text evidence="2">The sequence shown here is derived from an EMBL/GenBank/DDBJ whole genome shotgun (WGS) entry which is preliminary data.</text>
</comment>
<accession>A0A3S5BK91</accession>
<dbReference type="Proteomes" id="UP000784294">
    <property type="component" value="Unassembled WGS sequence"/>
</dbReference>
<evidence type="ECO:0000313" key="2">
    <source>
        <dbReference type="EMBL" id="VEL27339.1"/>
    </source>
</evidence>
<name>A0A3S5BK91_9PLAT</name>
<organism evidence="2 3">
    <name type="scientific">Protopolystoma xenopodis</name>
    <dbReference type="NCBI Taxonomy" id="117903"/>
    <lineage>
        <taxon>Eukaryota</taxon>
        <taxon>Metazoa</taxon>
        <taxon>Spiralia</taxon>
        <taxon>Lophotrochozoa</taxon>
        <taxon>Platyhelminthes</taxon>
        <taxon>Monogenea</taxon>
        <taxon>Polyopisthocotylea</taxon>
        <taxon>Polystomatidea</taxon>
        <taxon>Polystomatidae</taxon>
        <taxon>Protopolystoma</taxon>
    </lineage>
</organism>